<protein>
    <submittedName>
        <fullName evidence="2">Uncharacterized protein</fullName>
    </submittedName>
</protein>
<dbReference type="EMBL" id="JABEBT010000043">
    <property type="protein sequence ID" value="KAF7635387.1"/>
    <property type="molecule type" value="Genomic_DNA"/>
</dbReference>
<dbReference type="Proteomes" id="UP000605970">
    <property type="component" value="Unassembled WGS sequence"/>
</dbReference>
<evidence type="ECO:0000256" key="1">
    <source>
        <dbReference type="SAM" id="MobiDB-lite"/>
    </source>
</evidence>
<evidence type="ECO:0000313" key="2">
    <source>
        <dbReference type="EMBL" id="KAF7635387.1"/>
    </source>
</evidence>
<reference evidence="2" key="1">
    <citation type="journal article" date="2020" name="Ecol. Evol.">
        <title>Genome structure and content of the rice root-knot nematode (Meloidogyne graminicola).</title>
        <authorList>
            <person name="Phan N.T."/>
            <person name="Danchin E.G.J."/>
            <person name="Klopp C."/>
            <person name="Perfus-Barbeoch L."/>
            <person name="Kozlowski D.K."/>
            <person name="Koutsovoulos G.D."/>
            <person name="Lopez-Roques C."/>
            <person name="Bouchez O."/>
            <person name="Zahm M."/>
            <person name="Besnard G."/>
            <person name="Bellafiore S."/>
        </authorList>
    </citation>
    <scope>NUCLEOTIDE SEQUENCE</scope>
    <source>
        <strain evidence="2">VN-18</strain>
    </source>
</reference>
<evidence type="ECO:0000313" key="3">
    <source>
        <dbReference type="Proteomes" id="UP000605970"/>
    </source>
</evidence>
<comment type="caution">
    <text evidence="2">The sequence shown here is derived from an EMBL/GenBank/DDBJ whole genome shotgun (WGS) entry which is preliminary data.</text>
</comment>
<keyword evidence="3" id="KW-1185">Reference proteome</keyword>
<organism evidence="2 3">
    <name type="scientific">Meloidogyne graminicola</name>
    <dbReference type="NCBI Taxonomy" id="189291"/>
    <lineage>
        <taxon>Eukaryota</taxon>
        <taxon>Metazoa</taxon>
        <taxon>Ecdysozoa</taxon>
        <taxon>Nematoda</taxon>
        <taxon>Chromadorea</taxon>
        <taxon>Rhabditida</taxon>
        <taxon>Tylenchina</taxon>
        <taxon>Tylenchomorpha</taxon>
        <taxon>Tylenchoidea</taxon>
        <taxon>Meloidogynidae</taxon>
        <taxon>Meloidogyninae</taxon>
        <taxon>Meloidogyne</taxon>
    </lineage>
</organism>
<name>A0A8S9ZPA3_9BILA</name>
<dbReference type="OrthoDB" id="5806770at2759"/>
<accession>A0A8S9ZPA3</accession>
<feature type="region of interest" description="Disordered" evidence="1">
    <location>
        <begin position="137"/>
        <end position="162"/>
    </location>
</feature>
<proteinExistence type="predicted"/>
<dbReference type="AlphaFoldDB" id="A0A8S9ZPA3"/>
<sequence>MPRTIEHKIKIIGSSNPSGNVSEYGTIEREKNGTLNSQENKKSLNRKADEISYGTECFERNLHYSPNEIEREQFSCRNFGEHYSLGNKAKNLRHQNEHKPEAIKVNYNYDNSNPFSHPIHNDDEYVFESDEDISENEIKGKEESTDNNEDNNEIKDKSSFNYKNDPDRPLMCYRGLKYLIGQEEIDDNVNCVRNFLEKSAGMDKFCYKFTSNSGK</sequence>
<feature type="compositionally biased region" description="Basic and acidic residues" evidence="1">
    <location>
        <begin position="152"/>
        <end position="162"/>
    </location>
</feature>
<gene>
    <name evidence="2" type="ORF">Mgra_00005207</name>
</gene>